<gene>
    <name evidence="9" type="ORF">GCM10008018_41200</name>
</gene>
<protein>
    <submittedName>
        <fullName evidence="9">Sugar ABC transporter permease</fullName>
    </submittedName>
</protein>
<keyword evidence="10" id="KW-1185">Reference proteome</keyword>
<name>A0ABQ1EXC2_9BACL</name>
<evidence type="ECO:0000313" key="9">
    <source>
        <dbReference type="EMBL" id="GFZ90602.1"/>
    </source>
</evidence>
<dbReference type="PANTHER" id="PTHR43227">
    <property type="entry name" value="BLL4140 PROTEIN"/>
    <property type="match status" value="1"/>
</dbReference>
<feature type="transmembrane region" description="Helical" evidence="7">
    <location>
        <begin position="268"/>
        <end position="289"/>
    </location>
</feature>
<dbReference type="InterPro" id="IPR000515">
    <property type="entry name" value="MetI-like"/>
</dbReference>
<comment type="subcellular location">
    <subcellularLocation>
        <location evidence="1 7">Cell membrane</location>
        <topology evidence="1 7">Multi-pass membrane protein</topology>
    </subcellularLocation>
</comment>
<dbReference type="SUPFAM" id="SSF161098">
    <property type="entry name" value="MetI-like"/>
    <property type="match status" value="1"/>
</dbReference>
<evidence type="ECO:0000256" key="2">
    <source>
        <dbReference type="ARBA" id="ARBA00022448"/>
    </source>
</evidence>
<evidence type="ECO:0000256" key="1">
    <source>
        <dbReference type="ARBA" id="ARBA00004651"/>
    </source>
</evidence>
<feature type="transmembrane region" description="Helical" evidence="7">
    <location>
        <begin position="111"/>
        <end position="134"/>
    </location>
</feature>
<dbReference type="Gene3D" id="1.10.3720.10">
    <property type="entry name" value="MetI-like"/>
    <property type="match status" value="1"/>
</dbReference>
<evidence type="ECO:0000256" key="6">
    <source>
        <dbReference type="ARBA" id="ARBA00023136"/>
    </source>
</evidence>
<keyword evidence="2 7" id="KW-0813">Transport</keyword>
<comment type="caution">
    <text evidence="9">The sequence shown here is derived from an EMBL/GenBank/DDBJ whole genome shotgun (WGS) entry which is preliminary data.</text>
</comment>
<feature type="transmembrane region" description="Helical" evidence="7">
    <location>
        <begin position="78"/>
        <end position="99"/>
    </location>
</feature>
<dbReference type="Proteomes" id="UP000615455">
    <property type="component" value="Unassembled WGS sequence"/>
</dbReference>
<dbReference type="CDD" id="cd06261">
    <property type="entry name" value="TM_PBP2"/>
    <property type="match status" value="1"/>
</dbReference>
<comment type="similarity">
    <text evidence="7">Belongs to the binding-protein-dependent transport system permease family.</text>
</comment>
<keyword evidence="3" id="KW-1003">Cell membrane</keyword>
<accession>A0ABQ1EXC2</accession>
<dbReference type="InterPro" id="IPR050809">
    <property type="entry name" value="UgpAE/MalFG_permease"/>
</dbReference>
<evidence type="ECO:0000256" key="5">
    <source>
        <dbReference type="ARBA" id="ARBA00022989"/>
    </source>
</evidence>
<feature type="transmembrane region" description="Helical" evidence="7">
    <location>
        <begin position="209"/>
        <end position="233"/>
    </location>
</feature>
<evidence type="ECO:0000259" key="8">
    <source>
        <dbReference type="PROSITE" id="PS50928"/>
    </source>
</evidence>
<feature type="transmembrane region" description="Helical" evidence="7">
    <location>
        <begin position="165"/>
        <end position="189"/>
    </location>
</feature>
<dbReference type="PROSITE" id="PS50928">
    <property type="entry name" value="ABC_TM1"/>
    <property type="match status" value="1"/>
</dbReference>
<evidence type="ECO:0000256" key="7">
    <source>
        <dbReference type="RuleBase" id="RU363032"/>
    </source>
</evidence>
<dbReference type="EMBL" id="BMHE01000022">
    <property type="protein sequence ID" value="GFZ90602.1"/>
    <property type="molecule type" value="Genomic_DNA"/>
</dbReference>
<dbReference type="RefSeq" id="WP_229757743.1">
    <property type="nucleotide sequence ID" value="NZ_BMHE01000022.1"/>
</dbReference>
<dbReference type="Pfam" id="PF00528">
    <property type="entry name" value="BPD_transp_1"/>
    <property type="match status" value="1"/>
</dbReference>
<sequence>MNSVSLKGIRRNWELYLLILPALVYVIVFDYIPMYGVQIAFKDFNAVQGIWGSPWVGLQHFERFFQGYYFQRLLTNTVLISVYYLIISFPLSVMFALLINEIRQVMFKKTVQLVTYAPHFISTVVLVGMMAIFLSPKTGLVNQFILWTGGTPIDFMAEPSWFKSLYVFSGVWQNIGWNSILFIAALAGVDPQQHESATLEGASKLQRIWHINVPAIMPTVMILFIMQCGQIMAVGFEKVFLMQNDVNISASDIISTYVYRSGVLGAQYSFSAAVGLFNSVINLILLIVVNRISKRLTDTSLW</sequence>
<proteinExistence type="inferred from homology"/>
<keyword evidence="5 7" id="KW-1133">Transmembrane helix</keyword>
<evidence type="ECO:0000256" key="3">
    <source>
        <dbReference type="ARBA" id="ARBA00022475"/>
    </source>
</evidence>
<keyword evidence="4 7" id="KW-0812">Transmembrane</keyword>
<dbReference type="InterPro" id="IPR035906">
    <property type="entry name" value="MetI-like_sf"/>
</dbReference>
<organism evidence="9 10">
    <name type="scientific">Paenibacillus marchantiophytorum</name>
    <dbReference type="NCBI Taxonomy" id="1619310"/>
    <lineage>
        <taxon>Bacteria</taxon>
        <taxon>Bacillati</taxon>
        <taxon>Bacillota</taxon>
        <taxon>Bacilli</taxon>
        <taxon>Bacillales</taxon>
        <taxon>Paenibacillaceae</taxon>
        <taxon>Paenibacillus</taxon>
    </lineage>
</organism>
<feature type="transmembrane region" description="Helical" evidence="7">
    <location>
        <begin position="12"/>
        <end position="32"/>
    </location>
</feature>
<dbReference type="PANTHER" id="PTHR43227:SF11">
    <property type="entry name" value="BLL4140 PROTEIN"/>
    <property type="match status" value="1"/>
</dbReference>
<keyword evidence="6 7" id="KW-0472">Membrane</keyword>
<evidence type="ECO:0000256" key="4">
    <source>
        <dbReference type="ARBA" id="ARBA00022692"/>
    </source>
</evidence>
<reference evidence="10" key="1">
    <citation type="journal article" date="2019" name="Int. J. Syst. Evol. Microbiol.">
        <title>The Global Catalogue of Microorganisms (GCM) 10K type strain sequencing project: providing services to taxonomists for standard genome sequencing and annotation.</title>
        <authorList>
            <consortium name="The Broad Institute Genomics Platform"/>
            <consortium name="The Broad Institute Genome Sequencing Center for Infectious Disease"/>
            <person name="Wu L."/>
            <person name="Ma J."/>
        </authorList>
    </citation>
    <scope>NUCLEOTIDE SEQUENCE [LARGE SCALE GENOMIC DNA]</scope>
    <source>
        <strain evidence="10">CGMCC 1.15043</strain>
    </source>
</reference>
<evidence type="ECO:0000313" key="10">
    <source>
        <dbReference type="Proteomes" id="UP000615455"/>
    </source>
</evidence>
<feature type="domain" description="ABC transmembrane type-1" evidence="8">
    <location>
        <begin position="74"/>
        <end position="289"/>
    </location>
</feature>